<dbReference type="EnsemblMetazoa" id="G31476.1">
    <property type="protein sequence ID" value="G31476.1:cds"/>
    <property type="gene ID" value="G31476"/>
</dbReference>
<dbReference type="SUPFAM" id="SSF56672">
    <property type="entry name" value="DNA/RNA polymerases"/>
    <property type="match status" value="1"/>
</dbReference>
<dbReference type="AlphaFoldDB" id="A0A8W8M5T6"/>
<evidence type="ECO:0000313" key="2">
    <source>
        <dbReference type="Proteomes" id="UP000005408"/>
    </source>
</evidence>
<sequence length="121" mass="13597">MRLLSDSAFIDSPQNSAGLTLKPTKCSFAQRQAQYLGHAITKDGVQVDVSDTDADDVISFLGLYNYYRQFIHDYSTIVGPLTALLKKTVNVRRHPETLLTLRSGTCKQIQWCDEIKQSLIC</sequence>
<dbReference type="InterPro" id="IPR050951">
    <property type="entry name" value="Retrovirus_Pol_polyprotein"/>
</dbReference>
<dbReference type="PANTHER" id="PTHR37984:SF5">
    <property type="entry name" value="PROTEIN NYNRIN-LIKE"/>
    <property type="match status" value="1"/>
</dbReference>
<dbReference type="InterPro" id="IPR043502">
    <property type="entry name" value="DNA/RNA_pol_sf"/>
</dbReference>
<keyword evidence="2" id="KW-1185">Reference proteome</keyword>
<organism evidence="1 2">
    <name type="scientific">Magallana gigas</name>
    <name type="common">Pacific oyster</name>
    <name type="synonym">Crassostrea gigas</name>
    <dbReference type="NCBI Taxonomy" id="29159"/>
    <lineage>
        <taxon>Eukaryota</taxon>
        <taxon>Metazoa</taxon>
        <taxon>Spiralia</taxon>
        <taxon>Lophotrochozoa</taxon>
        <taxon>Mollusca</taxon>
        <taxon>Bivalvia</taxon>
        <taxon>Autobranchia</taxon>
        <taxon>Pteriomorphia</taxon>
        <taxon>Ostreida</taxon>
        <taxon>Ostreoidea</taxon>
        <taxon>Ostreidae</taxon>
        <taxon>Magallana</taxon>
    </lineage>
</organism>
<dbReference type="Proteomes" id="UP000005408">
    <property type="component" value="Unassembled WGS sequence"/>
</dbReference>
<proteinExistence type="predicted"/>
<evidence type="ECO:0000313" key="1">
    <source>
        <dbReference type="EnsemblMetazoa" id="G31476.1:cds"/>
    </source>
</evidence>
<reference evidence="1" key="1">
    <citation type="submission" date="2022-08" db="UniProtKB">
        <authorList>
            <consortium name="EnsemblMetazoa"/>
        </authorList>
    </citation>
    <scope>IDENTIFICATION</scope>
    <source>
        <strain evidence="1">05x7-T-G4-1.051#20</strain>
    </source>
</reference>
<protein>
    <submittedName>
        <fullName evidence="1">Uncharacterized protein</fullName>
    </submittedName>
</protein>
<name>A0A8W8M5T6_MAGGI</name>
<dbReference type="Gene3D" id="3.30.70.270">
    <property type="match status" value="2"/>
</dbReference>
<accession>A0A8W8M5T6</accession>
<dbReference type="InterPro" id="IPR043128">
    <property type="entry name" value="Rev_trsase/Diguanyl_cyclase"/>
</dbReference>
<dbReference type="PANTHER" id="PTHR37984">
    <property type="entry name" value="PROTEIN CBG26694"/>
    <property type="match status" value="1"/>
</dbReference>